<gene>
    <name evidence="1" type="ORF">S06H3_12623</name>
</gene>
<evidence type="ECO:0000313" key="1">
    <source>
        <dbReference type="EMBL" id="GAI09061.1"/>
    </source>
</evidence>
<accession>X1LTD9</accession>
<dbReference type="EMBL" id="BARV01006172">
    <property type="protein sequence ID" value="GAI09061.1"/>
    <property type="molecule type" value="Genomic_DNA"/>
</dbReference>
<evidence type="ECO:0008006" key="2">
    <source>
        <dbReference type="Google" id="ProtNLM"/>
    </source>
</evidence>
<protein>
    <recommendedName>
        <fullName evidence="2">SHS2 domain-containing protein</fullName>
    </recommendedName>
</protein>
<proteinExistence type="predicted"/>
<comment type="caution">
    <text evidence="1">The sequence shown here is derived from an EMBL/GenBank/DDBJ whole genome shotgun (WGS) entry which is preliminary data.</text>
</comment>
<organism evidence="1">
    <name type="scientific">marine sediment metagenome</name>
    <dbReference type="NCBI Taxonomy" id="412755"/>
    <lineage>
        <taxon>unclassified sequences</taxon>
        <taxon>metagenomes</taxon>
        <taxon>ecological metagenomes</taxon>
    </lineage>
</organism>
<sequence>MNLFKIFKPKKSEDFLVLDFGRSSVKGIIFSPPIIKNYQVEKIERFGVFDGKDFELDVLKRAATKVIDGLGIKDEIARFSQIISFSPDILKAEVFDLSYTREKDKEKIEKKEQEEIYQSIFKKAEEKLSKKFEKNLPGHFKILKKKILEEKISGYRVSSISNFKGKNLNFRILVIFCPRDYLSFIDSLKISLGLEKAKIYHIVEGLFDLMLNNSGIFVNIGAKNTLIVSFKKQLKFIEDFQIGGADFSKKISETLGLKEVDVENLKKDFSKNKL</sequence>
<name>X1LTD9_9ZZZZ</name>
<feature type="non-terminal residue" evidence="1">
    <location>
        <position position="274"/>
    </location>
</feature>
<dbReference type="AlphaFoldDB" id="X1LTD9"/>
<reference evidence="1" key="1">
    <citation type="journal article" date="2014" name="Front. Microbiol.">
        <title>High frequency of phylogenetically diverse reductive dehalogenase-homologous genes in deep subseafloor sedimentary metagenomes.</title>
        <authorList>
            <person name="Kawai M."/>
            <person name="Futagami T."/>
            <person name="Toyoda A."/>
            <person name="Takaki Y."/>
            <person name="Nishi S."/>
            <person name="Hori S."/>
            <person name="Arai W."/>
            <person name="Tsubouchi T."/>
            <person name="Morono Y."/>
            <person name="Uchiyama I."/>
            <person name="Ito T."/>
            <person name="Fujiyama A."/>
            <person name="Inagaki F."/>
            <person name="Takami H."/>
        </authorList>
    </citation>
    <scope>NUCLEOTIDE SEQUENCE</scope>
    <source>
        <strain evidence="1">Expedition CK06-06</strain>
    </source>
</reference>
<dbReference type="Gene3D" id="3.30.420.40">
    <property type="match status" value="1"/>
</dbReference>